<dbReference type="Proteomes" id="UP001595710">
    <property type="component" value="Unassembled WGS sequence"/>
</dbReference>
<gene>
    <name evidence="3" type="ORF">ACFOND_07730</name>
</gene>
<evidence type="ECO:0000313" key="4">
    <source>
        <dbReference type="Proteomes" id="UP001595710"/>
    </source>
</evidence>
<organism evidence="3 4">
    <name type="scientific">Reinekea marina</name>
    <dbReference type="NCBI Taxonomy" id="1310421"/>
    <lineage>
        <taxon>Bacteria</taxon>
        <taxon>Pseudomonadati</taxon>
        <taxon>Pseudomonadota</taxon>
        <taxon>Gammaproteobacteria</taxon>
        <taxon>Oceanospirillales</taxon>
        <taxon>Saccharospirillaceae</taxon>
        <taxon>Reinekea</taxon>
    </lineage>
</organism>
<sequence>MQPDILFARQPILNNAQQVFAYELLFRSGEVNQAEFLDGDVATRSVLLSAFADNSAPQLLNGKPGLLNIRLSMAANLPDFAVEFLFVEILESEHHLKKLDHEIALLKRRGFRVALDDFEMKNYRPELIDSVDIVKLDVIEMSEDELVDAVALLKQHDVMLLAEKVETHEMFYLCKELKFDLFQGYYFCRPEAVTGHVLNANRKALFDLLVILYKPEEDASVIAEIIKRDTVLSYKLLKLVNSSFYRRATTVDSIDHAVVLLGMQRIRSWATLVCLGQLNDKSEELQTISFLRATMCESLGKMIDPELAPKCFSVGMLSSLDAWFDQPLEILLEKLPLSSELQKALVDYDGVLGILLVTSLYYIHSQWHQIPLKQILDLGLSLSDITRAYEQSIIKTDEMTSMMKEG</sequence>
<keyword evidence="4" id="KW-1185">Reference proteome</keyword>
<dbReference type="InterPro" id="IPR052340">
    <property type="entry name" value="RNase_Y/CdgJ"/>
</dbReference>
<dbReference type="RefSeq" id="WP_377362669.1">
    <property type="nucleotide sequence ID" value="NZ_JBHRYN010000009.1"/>
</dbReference>
<feature type="domain" description="HDOD" evidence="2">
    <location>
        <begin position="198"/>
        <end position="383"/>
    </location>
</feature>
<dbReference type="PANTHER" id="PTHR33525">
    <property type="match status" value="1"/>
</dbReference>
<dbReference type="SUPFAM" id="SSF109604">
    <property type="entry name" value="HD-domain/PDEase-like"/>
    <property type="match status" value="1"/>
</dbReference>
<dbReference type="Pfam" id="PF00563">
    <property type="entry name" value="EAL"/>
    <property type="match status" value="1"/>
</dbReference>
<dbReference type="Gene3D" id="3.20.20.450">
    <property type="entry name" value="EAL domain"/>
    <property type="match status" value="1"/>
</dbReference>
<protein>
    <submittedName>
        <fullName evidence="3">EAL and HDOD domain-containing protein</fullName>
    </submittedName>
</protein>
<proteinExistence type="predicted"/>
<dbReference type="EMBL" id="JBHRYN010000009">
    <property type="protein sequence ID" value="MFC3701520.1"/>
    <property type="molecule type" value="Genomic_DNA"/>
</dbReference>
<evidence type="ECO:0000259" key="1">
    <source>
        <dbReference type="PROSITE" id="PS50883"/>
    </source>
</evidence>
<dbReference type="Pfam" id="PF08668">
    <property type="entry name" value="HDOD"/>
    <property type="match status" value="1"/>
</dbReference>
<reference evidence="4" key="1">
    <citation type="journal article" date="2019" name="Int. J. Syst. Evol. Microbiol.">
        <title>The Global Catalogue of Microorganisms (GCM) 10K type strain sequencing project: providing services to taxonomists for standard genome sequencing and annotation.</title>
        <authorList>
            <consortium name="The Broad Institute Genomics Platform"/>
            <consortium name="The Broad Institute Genome Sequencing Center for Infectious Disease"/>
            <person name="Wu L."/>
            <person name="Ma J."/>
        </authorList>
    </citation>
    <scope>NUCLEOTIDE SEQUENCE [LARGE SCALE GENOMIC DNA]</scope>
    <source>
        <strain evidence="4">CECT 8288</strain>
    </source>
</reference>
<evidence type="ECO:0000259" key="2">
    <source>
        <dbReference type="PROSITE" id="PS51833"/>
    </source>
</evidence>
<evidence type="ECO:0000313" key="3">
    <source>
        <dbReference type="EMBL" id="MFC3701520.1"/>
    </source>
</evidence>
<dbReference type="PROSITE" id="PS50883">
    <property type="entry name" value="EAL"/>
    <property type="match status" value="1"/>
</dbReference>
<feature type="domain" description="EAL" evidence="1">
    <location>
        <begin position="1"/>
        <end position="204"/>
    </location>
</feature>
<dbReference type="PIRSF" id="PIRSF003180">
    <property type="entry name" value="DiGMPpdiest_YuxH"/>
    <property type="match status" value="1"/>
</dbReference>
<name>A0ABV7WQB4_9GAMM</name>
<dbReference type="PROSITE" id="PS51833">
    <property type="entry name" value="HDOD"/>
    <property type="match status" value="1"/>
</dbReference>
<dbReference type="InterPro" id="IPR001633">
    <property type="entry name" value="EAL_dom"/>
</dbReference>
<comment type="caution">
    <text evidence="3">The sequence shown here is derived from an EMBL/GenBank/DDBJ whole genome shotgun (WGS) entry which is preliminary data.</text>
</comment>
<accession>A0ABV7WQB4</accession>
<dbReference type="InterPro" id="IPR013976">
    <property type="entry name" value="HDOD"/>
</dbReference>
<dbReference type="Gene3D" id="1.10.3210.10">
    <property type="entry name" value="Hypothetical protein af1432"/>
    <property type="match status" value="1"/>
</dbReference>
<dbReference type="PANTHER" id="PTHR33525:SF4">
    <property type="entry name" value="CYCLIC DI-GMP PHOSPHODIESTERASE CDGJ"/>
    <property type="match status" value="1"/>
</dbReference>
<dbReference type="SUPFAM" id="SSF141868">
    <property type="entry name" value="EAL domain-like"/>
    <property type="match status" value="1"/>
</dbReference>
<dbReference type="InterPro" id="IPR035919">
    <property type="entry name" value="EAL_sf"/>
</dbReference>
<dbReference type="InterPro" id="IPR014408">
    <property type="entry name" value="dGMP_Pdiesterase_EAL/HD-GYP"/>
</dbReference>